<evidence type="ECO:0000313" key="1">
    <source>
        <dbReference type="EMBL" id="AXR07752.1"/>
    </source>
</evidence>
<dbReference type="PRINTS" id="PR00081">
    <property type="entry name" value="GDHRDH"/>
</dbReference>
<gene>
    <name evidence="1" type="ORF">D0Y50_16130</name>
</gene>
<dbReference type="GO" id="GO:0005737">
    <property type="term" value="C:cytoplasm"/>
    <property type="evidence" value="ECO:0007669"/>
    <property type="project" value="TreeGrafter"/>
</dbReference>
<dbReference type="SUPFAM" id="SSF51735">
    <property type="entry name" value="NAD(P)-binding Rossmann-fold domains"/>
    <property type="match status" value="1"/>
</dbReference>
<dbReference type="KEGG" id="salm:D0Y50_16130"/>
<reference evidence="1 2" key="1">
    <citation type="submission" date="2018-08" db="EMBL/GenBank/DDBJ databases">
        <title>Salinimonas sediminis sp. nov., a piezophilic bacterium isolated from a deep-sea sediment sample from the New Britain Trench.</title>
        <authorList>
            <person name="Cao J."/>
        </authorList>
    </citation>
    <scope>NUCLEOTIDE SEQUENCE [LARGE SCALE GENOMIC DNA]</scope>
    <source>
        <strain evidence="1 2">N102</strain>
    </source>
</reference>
<proteinExistence type="predicted"/>
<evidence type="ECO:0000313" key="2">
    <source>
        <dbReference type="Proteomes" id="UP000262073"/>
    </source>
</evidence>
<dbReference type="OrthoDB" id="9785826at2"/>
<dbReference type="PANTHER" id="PTHR43544:SF12">
    <property type="entry name" value="NAD(P)-BINDING ROSSMANN-FOLD SUPERFAMILY PROTEIN"/>
    <property type="match status" value="1"/>
</dbReference>
<sequence>MTAIAIVIGASGGIGQALVSQLARQRPADTVYALSRQAGNASGLPDNVISVSMDTADEEAIRQFCQAREAGGEWVLTAICTVGTLHGEVGDVTLAPEKRLEDINQAQLQAYFTVNSIIPALWLKHLVSIMSASPSQVVCLSARVGSISDNRLGGWYGYRASKAALNMLMKTAAVEYARRAKATSLLCYHPGTVDTGLSAPFQHNVKPEKLFTAQYTAERLLSALTTLDSQQSPYFLDWDHQVVSW</sequence>
<dbReference type="AlphaFoldDB" id="A0A346NQE5"/>
<protein>
    <submittedName>
        <fullName evidence="1">SDR family NAD(P)-dependent oxidoreductase</fullName>
    </submittedName>
</protein>
<dbReference type="GO" id="GO:0016491">
    <property type="term" value="F:oxidoreductase activity"/>
    <property type="evidence" value="ECO:0007669"/>
    <property type="project" value="TreeGrafter"/>
</dbReference>
<accession>A0A346NQE5</accession>
<dbReference type="EMBL" id="CP031769">
    <property type="protein sequence ID" value="AXR07752.1"/>
    <property type="molecule type" value="Genomic_DNA"/>
</dbReference>
<dbReference type="Pfam" id="PF00106">
    <property type="entry name" value="adh_short"/>
    <property type="match status" value="1"/>
</dbReference>
<organism evidence="1 2">
    <name type="scientific">Salinimonas sediminis</name>
    <dbReference type="NCBI Taxonomy" id="2303538"/>
    <lineage>
        <taxon>Bacteria</taxon>
        <taxon>Pseudomonadati</taxon>
        <taxon>Pseudomonadota</taxon>
        <taxon>Gammaproteobacteria</taxon>
        <taxon>Alteromonadales</taxon>
        <taxon>Alteromonadaceae</taxon>
        <taxon>Alteromonas/Salinimonas group</taxon>
        <taxon>Salinimonas</taxon>
    </lineage>
</organism>
<dbReference type="InterPro" id="IPR036291">
    <property type="entry name" value="NAD(P)-bd_dom_sf"/>
</dbReference>
<keyword evidence="2" id="KW-1185">Reference proteome</keyword>
<dbReference type="Proteomes" id="UP000262073">
    <property type="component" value="Chromosome"/>
</dbReference>
<dbReference type="InterPro" id="IPR002347">
    <property type="entry name" value="SDR_fam"/>
</dbReference>
<dbReference type="Gene3D" id="3.40.50.720">
    <property type="entry name" value="NAD(P)-binding Rossmann-like Domain"/>
    <property type="match status" value="1"/>
</dbReference>
<name>A0A346NQE5_9ALTE</name>
<dbReference type="InterPro" id="IPR051468">
    <property type="entry name" value="Fungal_SecMetab_SDRs"/>
</dbReference>
<dbReference type="PANTHER" id="PTHR43544">
    <property type="entry name" value="SHORT-CHAIN DEHYDROGENASE/REDUCTASE"/>
    <property type="match status" value="1"/>
</dbReference>
<dbReference type="RefSeq" id="WP_117317947.1">
    <property type="nucleotide sequence ID" value="NZ_CP031769.1"/>
</dbReference>